<dbReference type="AlphaFoldDB" id="A0A158R9K4"/>
<evidence type="ECO:0000313" key="4">
    <source>
        <dbReference type="WBParaSite" id="TASK_0000739501-mRNA-1"/>
    </source>
</evidence>
<dbReference type="PANTHER" id="PTHR13465:SF2">
    <property type="entry name" value="PHAGOSOME ASSEMBLY FACTOR 1"/>
    <property type="match status" value="1"/>
</dbReference>
<dbReference type="InterPro" id="IPR005373">
    <property type="entry name" value="PHAF1"/>
</dbReference>
<organism evidence="4">
    <name type="scientific">Taenia asiatica</name>
    <name type="common">Asian tapeworm</name>
    <dbReference type="NCBI Taxonomy" id="60517"/>
    <lineage>
        <taxon>Eukaryota</taxon>
        <taxon>Metazoa</taxon>
        <taxon>Spiralia</taxon>
        <taxon>Lophotrochozoa</taxon>
        <taxon>Platyhelminthes</taxon>
        <taxon>Cestoda</taxon>
        <taxon>Eucestoda</taxon>
        <taxon>Cyclophyllidea</taxon>
        <taxon>Taeniidae</taxon>
        <taxon>Taenia</taxon>
    </lineage>
</organism>
<comment type="similarity">
    <text evidence="1">Belongs to the PHAF1 family.</text>
</comment>
<evidence type="ECO:0000256" key="1">
    <source>
        <dbReference type="ARBA" id="ARBA00024339"/>
    </source>
</evidence>
<dbReference type="PANTHER" id="PTHR13465">
    <property type="entry name" value="UPF0183 PROTEIN"/>
    <property type="match status" value="1"/>
</dbReference>
<dbReference type="InterPro" id="IPR039156">
    <property type="entry name" value="PHAF1/BROMI"/>
</dbReference>
<reference evidence="2 3" key="2">
    <citation type="submission" date="2018-11" db="EMBL/GenBank/DDBJ databases">
        <authorList>
            <consortium name="Pathogen Informatics"/>
        </authorList>
    </citation>
    <scope>NUCLEOTIDE SEQUENCE [LARGE SCALE GENOMIC DNA]</scope>
</reference>
<dbReference type="Pfam" id="PF03676">
    <property type="entry name" value="PHAF1"/>
    <property type="match status" value="1"/>
</dbReference>
<dbReference type="STRING" id="60517.A0A158R9K4"/>
<keyword evidence="3" id="KW-1185">Reference proteome</keyword>
<dbReference type="EMBL" id="UYRS01018611">
    <property type="protein sequence ID" value="VDK38304.1"/>
    <property type="molecule type" value="Genomic_DNA"/>
</dbReference>
<dbReference type="WBParaSite" id="TASK_0000739501-mRNA-1">
    <property type="protein sequence ID" value="TASK_0000739501-mRNA-1"/>
    <property type="gene ID" value="TASK_0000739501"/>
</dbReference>
<name>A0A158R9K4_TAEAS</name>
<dbReference type="GO" id="GO:0005802">
    <property type="term" value="C:trans-Golgi network"/>
    <property type="evidence" value="ECO:0007669"/>
    <property type="project" value="TreeGrafter"/>
</dbReference>
<dbReference type="OrthoDB" id="411211at2759"/>
<dbReference type="Proteomes" id="UP000282613">
    <property type="component" value="Unassembled WGS sequence"/>
</dbReference>
<proteinExistence type="inferred from homology"/>
<evidence type="ECO:0000313" key="3">
    <source>
        <dbReference type="Proteomes" id="UP000282613"/>
    </source>
</evidence>
<sequence length="535" mass="60485">MIEAEIVPEIALRCGTWELFLGMPIHQAIEIFKRLEGVITNIDVWYSEKSPFDFDILLHLTNDGLKLHFDPRWQRLKLIEITDLSKISLRYLSHHVNASAQAPTLATAINVFGSTKQFSPDEEPGYFRLCYRGLTFFASCAHDMDVVGAAGSEETTSSPSSTIGSTTLTELGAATSETEEEQLVVRRIFIFPGQNVDEAKVPPQIPASCYHGNIFLERLLVVHANERTAKLCFDLVCQELSTIPPVEPGLRRFSSCVAFGDSTQAIDPGYVRFKQFNFNAGAIVLSHAFNFSSTHLLALFPHSQDVLSALGSPSRVYYKTEDKMMIHLPQSYRKMRQQRCDYFYNYFTLGVDILFDARTHRVVTFVLHTNQPGEYTFNMQVATPVYYRCMFEIPLSITSDQGEIKSVVIDPFVKIQSLLEGVINEQPVVIHQEAAARRNPFGVTNAYNYRDLIFEVSLSFTCDRVARALGYTVLQAIVTSWWWLEVLKWTLSILSEDWLEVYPDAVPTLMVFQVLPQNGYLASVTIYSLPEKAAS</sequence>
<evidence type="ECO:0000313" key="2">
    <source>
        <dbReference type="EMBL" id="VDK38304.1"/>
    </source>
</evidence>
<accession>A0A158R9K4</accession>
<protein>
    <submittedName>
        <fullName evidence="4">SHR-BD domain-containing protein</fullName>
    </submittedName>
</protein>
<dbReference type="GO" id="GO:0043001">
    <property type="term" value="P:Golgi to plasma membrane protein transport"/>
    <property type="evidence" value="ECO:0007669"/>
    <property type="project" value="TreeGrafter"/>
</dbReference>
<gene>
    <name evidence="2" type="ORF">TASK_LOCUS7396</name>
</gene>
<reference evidence="4" key="1">
    <citation type="submission" date="2016-04" db="UniProtKB">
        <authorList>
            <consortium name="WormBaseParasite"/>
        </authorList>
    </citation>
    <scope>IDENTIFICATION</scope>
</reference>